<keyword evidence="3" id="KW-1185">Reference proteome</keyword>
<organism evidence="2 3">
    <name type="scientific">Cupriavidus yeoncheonensis</name>
    <dbReference type="NCBI Taxonomy" id="1462994"/>
    <lineage>
        <taxon>Bacteria</taxon>
        <taxon>Pseudomonadati</taxon>
        <taxon>Pseudomonadota</taxon>
        <taxon>Betaproteobacteria</taxon>
        <taxon>Burkholderiales</taxon>
        <taxon>Burkholderiaceae</taxon>
        <taxon>Cupriavidus</taxon>
    </lineage>
</organism>
<feature type="transmembrane region" description="Helical" evidence="1">
    <location>
        <begin position="75"/>
        <end position="95"/>
    </location>
</feature>
<dbReference type="RefSeq" id="WP_230426994.1">
    <property type="nucleotide sequence ID" value="NZ_CAJPUY010000020.1"/>
</dbReference>
<keyword evidence="1" id="KW-0472">Membrane</keyword>
<keyword evidence="1" id="KW-1133">Transmembrane helix</keyword>
<reference evidence="2" key="1">
    <citation type="submission" date="2021-03" db="EMBL/GenBank/DDBJ databases">
        <authorList>
            <person name="Peeters C."/>
        </authorList>
    </citation>
    <scope>NUCLEOTIDE SEQUENCE</scope>
    <source>
        <strain evidence="2">LMG 31506</strain>
    </source>
</reference>
<proteinExistence type="predicted"/>
<accession>A0A916IY71</accession>
<protein>
    <recommendedName>
        <fullName evidence="4">Intracellular septation protein A</fullName>
    </recommendedName>
</protein>
<feature type="transmembrane region" description="Helical" evidence="1">
    <location>
        <begin position="149"/>
        <end position="170"/>
    </location>
</feature>
<feature type="transmembrane region" description="Helical" evidence="1">
    <location>
        <begin position="49"/>
        <end position="69"/>
    </location>
</feature>
<dbReference type="Proteomes" id="UP000672934">
    <property type="component" value="Unassembled WGS sequence"/>
</dbReference>
<gene>
    <name evidence="2" type="ORF">LMG31506_04842</name>
</gene>
<sequence>MGLLTGLLPFIAFFIGMRTLSPVAGLAAACAVSLYLCLRMWRRRESLKVLEAGSLLLFAGLLAYTVLAAPHWTVATVRLAVDSGLLAIVVASLLINKPFTLQYARERVPAELWQSPRFLAVNRHITLAWAAALAVMVAADAAAEYLPAVPLWIDVAATLAAFAGAVAFTIRYPQAVRRAAGLPGAGAGQPLQ</sequence>
<keyword evidence="1" id="KW-0812">Transmembrane</keyword>
<feature type="transmembrane region" description="Helical" evidence="1">
    <location>
        <begin position="125"/>
        <end position="143"/>
    </location>
</feature>
<dbReference type="EMBL" id="CAJPUY010000020">
    <property type="protein sequence ID" value="CAG2153558.1"/>
    <property type="molecule type" value="Genomic_DNA"/>
</dbReference>
<dbReference type="AlphaFoldDB" id="A0A916IY71"/>
<comment type="caution">
    <text evidence="2">The sequence shown here is derived from an EMBL/GenBank/DDBJ whole genome shotgun (WGS) entry which is preliminary data.</text>
</comment>
<evidence type="ECO:0008006" key="4">
    <source>
        <dbReference type="Google" id="ProtNLM"/>
    </source>
</evidence>
<feature type="transmembrane region" description="Helical" evidence="1">
    <location>
        <begin position="6"/>
        <end position="37"/>
    </location>
</feature>
<evidence type="ECO:0000313" key="3">
    <source>
        <dbReference type="Proteomes" id="UP000672934"/>
    </source>
</evidence>
<evidence type="ECO:0000313" key="2">
    <source>
        <dbReference type="EMBL" id="CAG2153558.1"/>
    </source>
</evidence>
<name>A0A916IY71_9BURK</name>
<evidence type="ECO:0000256" key="1">
    <source>
        <dbReference type="SAM" id="Phobius"/>
    </source>
</evidence>